<feature type="transmembrane region" description="Helical" evidence="6">
    <location>
        <begin position="276"/>
        <end position="294"/>
    </location>
</feature>
<feature type="transmembrane region" description="Helical" evidence="6">
    <location>
        <begin position="247"/>
        <end position="269"/>
    </location>
</feature>
<accession>A0AAV1S4S1</accession>
<feature type="transmembrane region" description="Helical" evidence="6">
    <location>
        <begin position="723"/>
        <end position="745"/>
    </location>
</feature>
<keyword evidence="9" id="KW-1185">Reference proteome</keyword>
<dbReference type="InterPro" id="IPR020846">
    <property type="entry name" value="MFS_dom"/>
</dbReference>
<evidence type="ECO:0000313" key="8">
    <source>
        <dbReference type="EMBL" id="CAK7345853.1"/>
    </source>
</evidence>
<feature type="transmembrane region" description="Helical" evidence="6">
    <location>
        <begin position="842"/>
        <end position="862"/>
    </location>
</feature>
<comment type="subcellular location">
    <subcellularLocation>
        <location evidence="1">Membrane</location>
        <topology evidence="1">Multi-pass membrane protein</topology>
    </subcellularLocation>
</comment>
<gene>
    <name evidence="8" type="ORF">DCAF_LOCUS18516</name>
</gene>
<name>A0AAV1S4S1_9ROSI</name>
<keyword evidence="3 6" id="KW-0812">Transmembrane</keyword>
<dbReference type="InterPro" id="IPR036259">
    <property type="entry name" value="MFS_trans_sf"/>
</dbReference>
<feature type="domain" description="Major facilitator superfamily (MFS) profile" evidence="7">
    <location>
        <begin position="366"/>
        <end position="865"/>
    </location>
</feature>
<keyword evidence="5 6" id="KW-0472">Membrane</keyword>
<evidence type="ECO:0000256" key="4">
    <source>
        <dbReference type="ARBA" id="ARBA00022989"/>
    </source>
</evidence>
<feature type="transmembrane region" description="Helical" evidence="6">
    <location>
        <begin position="570"/>
        <end position="591"/>
    </location>
</feature>
<dbReference type="Gene3D" id="1.10.286.90">
    <property type="entry name" value="MFS transporter, transmembrane helix TM10b"/>
    <property type="match status" value="1"/>
</dbReference>
<organism evidence="8 9">
    <name type="scientific">Dovyalis caffra</name>
    <dbReference type="NCBI Taxonomy" id="77055"/>
    <lineage>
        <taxon>Eukaryota</taxon>
        <taxon>Viridiplantae</taxon>
        <taxon>Streptophyta</taxon>
        <taxon>Embryophyta</taxon>
        <taxon>Tracheophyta</taxon>
        <taxon>Spermatophyta</taxon>
        <taxon>Magnoliopsida</taxon>
        <taxon>eudicotyledons</taxon>
        <taxon>Gunneridae</taxon>
        <taxon>Pentapetalae</taxon>
        <taxon>rosids</taxon>
        <taxon>fabids</taxon>
        <taxon>Malpighiales</taxon>
        <taxon>Salicaceae</taxon>
        <taxon>Flacourtieae</taxon>
        <taxon>Dovyalis</taxon>
    </lineage>
</organism>
<dbReference type="Proteomes" id="UP001314170">
    <property type="component" value="Unassembled WGS sequence"/>
</dbReference>
<keyword evidence="4 6" id="KW-1133">Transmembrane helix</keyword>
<dbReference type="GO" id="GO:0022857">
    <property type="term" value="F:transmembrane transporter activity"/>
    <property type="evidence" value="ECO:0007669"/>
    <property type="project" value="InterPro"/>
</dbReference>
<protein>
    <recommendedName>
        <fullName evidence="7">Major facilitator superfamily (MFS) profile domain-containing protein</fullName>
    </recommendedName>
</protein>
<dbReference type="PANTHER" id="PTHR23511:SF5">
    <property type="entry name" value="MAJOR FACILITATOR-TYPE TRANSPORTER HXNZ-RELATED"/>
    <property type="match status" value="1"/>
</dbReference>
<feature type="transmembrane region" description="Helical" evidence="6">
    <location>
        <begin position="678"/>
        <end position="698"/>
    </location>
</feature>
<comment type="caution">
    <text evidence="8">The sequence shown here is derived from an EMBL/GenBank/DDBJ whole genome shotgun (WGS) entry which is preliminary data.</text>
</comment>
<feature type="transmembrane region" description="Helical" evidence="6">
    <location>
        <begin position="436"/>
        <end position="461"/>
    </location>
</feature>
<feature type="transmembrane region" description="Helical" evidence="6">
    <location>
        <begin position="92"/>
        <end position="115"/>
    </location>
</feature>
<dbReference type="PROSITE" id="PS50850">
    <property type="entry name" value="MFS"/>
    <property type="match status" value="1"/>
</dbReference>
<dbReference type="AlphaFoldDB" id="A0AAV1S4S1"/>
<evidence type="ECO:0000256" key="2">
    <source>
        <dbReference type="ARBA" id="ARBA00022448"/>
    </source>
</evidence>
<feature type="transmembrane region" description="Helical" evidence="6">
    <location>
        <begin position="818"/>
        <end position="836"/>
    </location>
</feature>
<dbReference type="EMBL" id="CAWUPB010001168">
    <property type="protein sequence ID" value="CAK7345853.1"/>
    <property type="molecule type" value="Genomic_DNA"/>
</dbReference>
<dbReference type="SUPFAM" id="SSF103473">
    <property type="entry name" value="MFS general substrate transporter"/>
    <property type="match status" value="2"/>
</dbReference>
<evidence type="ECO:0000256" key="6">
    <source>
        <dbReference type="SAM" id="Phobius"/>
    </source>
</evidence>
<feature type="transmembrane region" description="Helical" evidence="6">
    <location>
        <begin position="366"/>
        <end position="386"/>
    </location>
</feature>
<evidence type="ECO:0000259" key="7">
    <source>
        <dbReference type="PROSITE" id="PS50850"/>
    </source>
</evidence>
<evidence type="ECO:0000256" key="1">
    <source>
        <dbReference type="ARBA" id="ARBA00004141"/>
    </source>
</evidence>
<sequence length="885" mass="95199">MDDVYTLDEALASVGFGKFQCLVLAYAGLGWFADAMEVMLLSFVGPVVKSQWELSSGQESLLTTAVFAGMLVGSFSWGLVSDRYGRRQAIPPLFSSIIICCAWLMISSVSFTTTLPESPRYLCMKGRINDAHNILEKIARVNQSRLPPGMLVPDRTSGLDEESAASEDDPLLSSTRKKDLDFRSGFSSFVMLFSSKLIRTTLLLWELNFGIIFSYFGIMLLASELSSGQSKCASTGLQSENLQDDSLYVNVFITSLAEIPGLLLSAIMVDRIGRKLSIAFLFLLACISLLPLVYHQSATLTTALLFGARMSSRGAFAVSSIYVPELYPTAVRATGAGVASSVGRVGGMICPLVAVGLVTGCKLTEVIILFEVVMAISAVSVLLIPFETKGQELSDNMLMPMNEPAESSAGMGGGSPVYTLDEALASVGFGKFQLLVLLYTGFGWFAEAMELMILSFVGPVVKSQWDLSPGQESLLSTAVFAGMLGLLGIILLTSVVGLLSAFSPNYASLVIIRCLVGVGMGGTTVFGSWFLEFVPVARRGTRIVLVSLFPAFGSLFEAALAWIVMPRLSWRWLLAFSSIPSIAMLFFYSLVPESPRYLCMKGRINDANNILEKIARVNQSKLPPGMLVPDSTIGLDEESAASECTPLLSTTSKTSWDFRSGFSSFITLFSSKLIRTTLLLWELYFGNVFSFYGILLLASELSSGQSKCASTVLQSEKLQDDSLYINVFITSMAEIPGVLLSATMIDRIGRKLSIAVMFVLACIFLLPLVYHQSATLTTALLFGARMFSRGAFAVSSIYAPELYPTAVRATGAGATSSVGRIGGIICPLVAVGLVTGCHLTEAIILFEVVMAISAVCVLLIPFETKGQELSDSINVSDSKQVVAVG</sequence>
<feature type="transmembrane region" description="Helical" evidence="6">
    <location>
        <begin position="473"/>
        <end position="500"/>
    </location>
</feature>
<proteinExistence type="predicted"/>
<feature type="transmembrane region" description="Helical" evidence="6">
    <location>
        <begin position="202"/>
        <end position="222"/>
    </location>
</feature>
<dbReference type="PANTHER" id="PTHR23511">
    <property type="entry name" value="SYNAPTIC VESICLE GLYCOPROTEIN 2"/>
    <property type="match status" value="1"/>
</dbReference>
<keyword evidence="2" id="KW-0813">Transport</keyword>
<evidence type="ECO:0000256" key="5">
    <source>
        <dbReference type="ARBA" id="ARBA00023136"/>
    </source>
</evidence>
<reference evidence="8 9" key="1">
    <citation type="submission" date="2024-01" db="EMBL/GenBank/DDBJ databases">
        <authorList>
            <person name="Waweru B."/>
        </authorList>
    </citation>
    <scope>NUCLEOTIDE SEQUENCE [LARGE SCALE GENOMIC DNA]</scope>
</reference>
<feature type="transmembrane region" description="Helical" evidence="6">
    <location>
        <begin position="341"/>
        <end position="359"/>
    </location>
</feature>
<feature type="transmembrane region" description="Helical" evidence="6">
    <location>
        <begin position="60"/>
        <end position="80"/>
    </location>
</feature>
<feature type="transmembrane region" description="Helical" evidence="6">
    <location>
        <begin position="506"/>
        <end position="531"/>
    </location>
</feature>
<evidence type="ECO:0000313" key="9">
    <source>
        <dbReference type="Proteomes" id="UP001314170"/>
    </source>
</evidence>
<feature type="transmembrane region" description="Helical" evidence="6">
    <location>
        <begin position="752"/>
        <end position="770"/>
    </location>
</feature>
<evidence type="ECO:0000256" key="3">
    <source>
        <dbReference type="ARBA" id="ARBA00022692"/>
    </source>
</evidence>
<dbReference type="GO" id="GO:0016020">
    <property type="term" value="C:membrane"/>
    <property type="evidence" value="ECO:0007669"/>
    <property type="project" value="UniProtKB-SubCell"/>
</dbReference>
<dbReference type="InterPro" id="IPR005828">
    <property type="entry name" value="MFS_sugar_transport-like"/>
</dbReference>
<feature type="transmembrane region" description="Helical" evidence="6">
    <location>
        <begin position="543"/>
        <end position="564"/>
    </location>
</feature>
<dbReference type="Pfam" id="PF00083">
    <property type="entry name" value="Sugar_tr"/>
    <property type="match status" value="2"/>
</dbReference>
<dbReference type="Gene3D" id="1.20.1250.20">
    <property type="entry name" value="MFS general substrate transporter like domains"/>
    <property type="match status" value="3"/>
</dbReference>